<dbReference type="EMBL" id="OZ035829">
    <property type="protein sequence ID" value="CAL1611911.1"/>
    <property type="molecule type" value="Genomic_DNA"/>
</dbReference>
<protein>
    <submittedName>
        <fullName evidence="2">Uncharacterized protein</fullName>
    </submittedName>
</protein>
<name>A0AAV2MFS3_KNICA</name>
<sequence>MGVTLGMSGGQPVAAGDLQISDVAVMPLMKLTQHSLSLCLPVPWGSLSCPTPRLPQPCQTCAPFTGNSNAPRNVYDYYSDVEAAERAAQSRAEQRADPSPDGPGARP</sequence>
<dbReference type="AlphaFoldDB" id="A0AAV2MFS3"/>
<reference evidence="2 3" key="1">
    <citation type="submission" date="2024-04" db="EMBL/GenBank/DDBJ databases">
        <authorList>
            <person name="Waldvogel A.-M."/>
            <person name="Schoenle A."/>
        </authorList>
    </citation>
    <scope>NUCLEOTIDE SEQUENCE [LARGE SCALE GENOMIC DNA]</scope>
</reference>
<keyword evidence="3" id="KW-1185">Reference proteome</keyword>
<evidence type="ECO:0000313" key="2">
    <source>
        <dbReference type="EMBL" id="CAL1611911.1"/>
    </source>
</evidence>
<evidence type="ECO:0000256" key="1">
    <source>
        <dbReference type="SAM" id="MobiDB-lite"/>
    </source>
</evidence>
<feature type="region of interest" description="Disordered" evidence="1">
    <location>
        <begin position="85"/>
        <end position="107"/>
    </location>
</feature>
<accession>A0AAV2MFS3</accession>
<organism evidence="2 3">
    <name type="scientific">Knipowitschia caucasica</name>
    <name type="common">Caucasian dwarf goby</name>
    <name type="synonym">Pomatoschistus caucasicus</name>
    <dbReference type="NCBI Taxonomy" id="637954"/>
    <lineage>
        <taxon>Eukaryota</taxon>
        <taxon>Metazoa</taxon>
        <taxon>Chordata</taxon>
        <taxon>Craniata</taxon>
        <taxon>Vertebrata</taxon>
        <taxon>Euteleostomi</taxon>
        <taxon>Actinopterygii</taxon>
        <taxon>Neopterygii</taxon>
        <taxon>Teleostei</taxon>
        <taxon>Neoteleostei</taxon>
        <taxon>Acanthomorphata</taxon>
        <taxon>Gobiaria</taxon>
        <taxon>Gobiiformes</taxon>
        <taxon>Gobioidei</taxon>
        <taxon>Gobiidae</taxon>
        <taxon>Gobiinae</taxon>
        <taxon>Knipowitschia</taxon>
    </lineage>
</organism>
<evidence type="ECO:0000313" key="3">
    <source>
        <dbReference type="Proteomes" id="UP001497482"/>
    </source>
</evidence>
<gene>
    <name evidence="2" type="ORF">KC01_LOCUS38299</name>
</gene>
<proteinExistence type="predicted"/>
<dbReference type="Proteomes" id="UP001497482">
    <property type="component" value="Chromosome 7"/>
</dbReference>